<name>A0A498I836_MALDO</name>
<evidence type="ECO:0000256" key="1">
    <source>
        <dbReference type="ARBA" id="ARBA00004123"/>
    </source>
</evidence>
<evidence type="ECO:0000256" key="4">
    <source>
        <dbReference type="SAM" id="MobiDB-lite"/>
    </source>
</evidence>
<protein>
    <recommendedName>
        <fullName evidence="5">G-patch domain-containing protein</fullName>
    </recommendedName>
</protein>
<sequence length="510" mass="56631">MAQLEPKFIILPAFGRQFVRAHRRRNPPRPLRRVSAALEPCTYRTNQMASPSPSESDPQDAHNSFVWEESSQLYFHAGSGFYHDPTAGWYYSTRDGLYYKFEDGNYVLLPSPQDGNLENPNQEYQFSHENPRIQTVPQEPNEVAGDTDCRSSSDVPGIPPPASEWLEDTLIDLFLTGYSNLKPNAADDMTLFPETDVELRADGNSDSQELNERELTPEDLDAAIKSKENVSDEGASWDEENWRAQYGQVIQSEEVSIPESSLVSLWDWEMITKPRKDGKGQEARLVGRLMRQSAKLHPSMPSGGGRLKTAPICEVHLDLVRVITGQIYKLRSPSRRYLSSLPTYDSSNPTKDWGFPELSVNKQILPNSKSSVNCESETLDGAAVSKDSSLLCGQTYEKHESYAYKDRAADRRALHGGFGVGPGQKNSIVGDSDLPDVSTEEAAAEALNMSFGEGSYARKILESMGWKEGETLGKTTNGLAEPIQAHGNIGSAGLGWPQGRRFTHHDSRAL</sequence>
<comment type="subcellular location">
    <subcellularLocation>
        <location evidence="1">Nucleus</location>
    </subcellularLocation>
</comment>
<dbReference type="GO" id="GO:0005634">
    <property type="term" value="C:nucleus"/>
    <property type="evidence" value="ECO:0007669"/>
    <property type="project" value="UniProtKB-SubCell"/>
</dbReference>
<gene>
    <name evidence="6" type="ORF">DVH24_039642</name>
</gene>
<dbReference type="InterPro" id="IPR000467">
    <property type="entry name" value="G_patch_dom"/>
</dbReference>
<feature type="region of interest" description="Disordered" evidence="4">
    <location>
        <begin position="42"/>
        <end position="61"/>
    </location>
</feature>
<dbReference type="SMART" id="SM00443">
    <property type="entry name" value="G_patch"/>
    <property type="match status" value="1"/>
</dbReference>
<dbReference type="STRING" id="3750.A0A498I836"/>
<organism evidence="6 7">
    <name type="scientific">Malus domestica</name>
    <name type="common">Apple</name>
    <name type="synonym">Pyrus malus</name>
    <dbReference type="NCBI Taxonomy" id="3750"/>
    <lineage>
        <taxon>Eukaryota</taxon>
        <taxon>Viridiplantae</taxon>
        <taxon>Streptophyta</taxon>
        <taxon>Embryophyta</taxon>
        <taxon>Tracheophyta</taxon>
        <taxon>Spermatophyta</taxon>
        <taxon>Magnoliopsida</taxon>
        <taxon>eudicotyledons</taxon>
        <taxon>Gunneridae</taxon>
        <taxon>Pentapetalae</taxon>
        <taxon>rosids</taxon>
        <taxon>fabids</taxon>
        <taxon>Rosales</taxon>
        <taxon>Rosaceae</taxon>
        <taxon>Amygdaloideae</taxon>
        <taxon>Maleae</taxon>
        <taxon>Malus</taxon>
    </lineage>
</organism>
<dbReference type="Pfam" id="PF01585">
    <property type="entry name" value="G-patch"/>
    <property type="match status" value="1"/>
</dbReference>
<feature type="compositionally biased region" description="Polar residues" evidence="4">
    <location>
        <begin position="43"/>
        <end position="56"/>
    </location>
</feature>
<comment type="caution">
    <text evidence="6">The sequence shown here is derived from an EMBL/GenBank/DDBJ whole genome shotgun (WGS) entry which is preliminary data.</text>
</comment>
<evidence type="ECO:0000313" key="7">
    <source>
        <dbReference type="Proteomes" id="UP000290289"/>
    </source>
</evidence>
<dbReference type="AlphaFoldDB" id="A0A498I836"/>
<feature type="region of interest" description="Disordered" evidence="4">
    <location>
        <begin position="490"/>
        <end position="510"/>
    </location>
</feature>
<proteinExistence type="predicted"/>
<evidence type="ECO:0000259" key="5">
    <source>
        <dbReference type="PROSITE" id="PS50174"/>
    </source>
</evidence>
<accession>A0A498I836</accession>
<evidence type="ECO:0000256" key="3">
    <source>
        <dbReference type="ARBA" id="ARBA00023242"/>
    </source>
</evidence>
<dbReference type="PANTHER" id="PTHR13948:SF38">
    <property type="entry name" value="D111_G-PATCH DOMAIN-CONTAINING PROTEIN"/>
    <property type="match status" value="1"/>
</dbReference>
<keyword evidence="7" id="KW-1185">Reference proteome</keyword>
<dbReference type="PROSITE" id="PS50174">
    <property type="entry name" value="G_PATCH"/>
    <property type="match status" value="1"/>
</dbReference>
<dbReference type="GO" id="GO:0003723">
    <property type="term" value="F:RNA binding"/>
    <property type="evidence" value="ECO:0007669"/>
    <property type="project" value="UniProtKB-KW"/>
</dbReference>
<reference evidence="6 7" key="1">
    <citation type="submission" date="2018-10" db="EMBL/GenBank/DDBJ databases">
        <title>A high-quality apple genome assembly.</title>
        <authorList>
            <person name="Hu J."/>
        </authorList>
    </citation>
    <scope>NUCLEOTIDE SEQUENCE [LARGE SCALE GENOMIC DNA]</scope>
    <source>
        <strain evidence="7">cv. HFTH1</strain>
        <tissue evidence="6">Young leaf</tissue>
    </source>
</reference>
<keyword evidence="3" id="KW-0539">Nucleus</keyword>
<dbReference type="CDD" id="cd16074">
    <property type="entry name" value="OCRE"/>
    <property type="match status" value="1"/>
</dbReference>
<dbReference type="EMBL" id="RDQH01000340">
    <property type="protein sequence ID" value="RXH77671.1"/>
    <property type="molecule type" value="Genomic_DNA"/>
</dbReference>
<dbReference type="Proteomes" id="UP000290289">
    <property type="component" value="Chromosome 14"/>
</dbReference>
<evidence type="ECO:0000256" key="2">
    <source>
        <dbReference type="ARBA" id="ARBA00022884"/>
    </source>
</evidence>
<feature type="domain" description="G-patch" evidence="5">
    <location>
        <begin position="453"/>
        <end position="499"/>
    </location>
</feature>
<evidence type="ECO:0000313" key="6">
    <source>
        <dbReference type="EMBL" id="RXH77671.1"/>
    </source>
</evidence>
<dbReference type="PANTHER" id="PTHR13948">
    <property type="entry name" value="RNA-BINDING PROTEIN"/>
    <property type="match status" value="1"/>
</dbReference>
<keyword evidence="2" id="KW-0694">RNA-binding</keyword>
<dbReference type="GO" id="GO:0000398">
    <property type="term" value="P:mRNA splicing, via spliceosome"/>
    <property type="evidence" value="ECO:0007669"/>
    <property type="project" value="TreeGrafter"/>
</dbReference>